<dbReference type="SUPFAM" id="SSF57667">
    <property type="entry name" value="beta-beta-alpha zinc fingers"/>
    <property type="match status" value="1"/>
</dbReference>
<keyword evidence="3" id="KW-0677">Repeat</keyword>
<reference evidence="11" key="1">
    <citation type="submission" date="2016-02" db="EMBL/GenBank/DDBJ databases">
        <title>Comparative genomics of biotechnologically important yeasts.</title>
        <authorList>
            <consortium name="DOE Joint Genome Institute"/>
            <person name="Riley R."/>
            <person name="Haridas S."/>
            <person name="Wolfe K.H."/>
            <person name="Lopes M.R."/>
            <person name="Hittinger C.T."/>
            <person name="Goker M."/>
            <person name="Salamov A."/>
            <person name="Wisecaver J."/>
            <person name="Long T.M."/>
            <person name="Aerts A.L."/>
            <person name="Barry K."/>
            <person name="Choi C."/>
            <person name="Clum A."/>
            <person name="Coughlan A.Y."/>
            <person name="Deshpande S."/>
            <person name="Douglass A.P."/>
            <person name="Hanson S.J."/>
            <person name="Klenk H.-P."/>
            <person name="Labutti K."/>
            <person name="Lapidus A."/>
            <person name="Lindquist E."/>
            <person name="Lipzen A."/>
            <person name="Meier-Kolthoff J.P."/>
            <person name="Ohm R.A."/>
            <person name="Otillar R.P."/>
            <person name="Pangilinan J."/>
            <person name="Peng Y."/>
            <person name="Rokas A."/>
            <person name="Rosa C.A."/>
            <person name="Scheuner C."/>
            <person name="Sibirny A.A."/>
            <person name="Slot J.C."/>
            <person name="Stielow J.B."/>
            <person name="Sun H."/>
            <person name="Kurtzman C.P."/>
            <person name="Blackwell M."/>
            <person name="Jeffries T.W."/>
            <person name="Grigoriev I.V."/>
        </authorList>
    </citation>
    <scope>NUCLEOTIDE SEQUENCE [LARGE SCALE GENOMIC DNA]</scope>
    <source>
        <strain evidence="11">NRRL Y-17796</strain>
    </source>
</reference>
<dbReference type="GO" id="GO:0005634">
    <property type="term" value="C:nucleus"/>
    <property type="evidence" value="ECO:0007669"/>
    <property type="project" value="UniProtKB-SubCell"/>
</dbReference>
<feature type="compositionally biased region" description="Low complexity" evidence="8">
    <location>
        <begin position="24"/>
        <end position="40"/>
    </location>
</feature>
<dbReference type="Proteomes" id="UP000095023">
    <property type="component" value="Unassembled WGS sequence"/>
</dbReference>
<keyword evidence="5" id="KW-0862">Zinc</keyword>
<keyword evidence="6" id="KW-0539">Nucleus</keyword>
<dbReference type="AlphaFoldDB" id="A0A1E4TEK9"/>
<gene>
    <name evidence="10" type="ORF">CANCADRAFT_56719</name>
</gene>
<evidence type="ECO:0000256" key="7">
    <source>
        <dbReference type="PROSITE-ProRule" id="PRU00042"/>
    </source>
</evidence>
<organism evidence="10 11">
    <name type="scientific">Tortispora caseinolytica NRRL Y-17796</name>
    <dbReference type="NCBI Taxonomy" id="767744"/>
    <lineage>
        <taxon>Eukaryota</taxon>
        <taxon>Fungi</taxon>
        <taxon>Dikarya</taxon>
        <taxon>Ascomycota</taxon>
        <taxon>Saccharomycotina</taxon>
        <taxon>Trigonopsidomycetes</taxon>
        <taxon>Trigonopsidales</taxon>
        <taxon>Trigonopsidaceae</taxon>
        <taxon>Tortispora</taxon>
    </lineage>
</organism>
<dbReference type="OrthoDB" id="10018191at2759"/>
<dbReference type="PROSITE" id="PS00028">
    <property type="entry name" value="ZINC_FINGER_C2H2_1"/>
    <property type="match status" value="1"/>
</dbReference>
<dbReference type="EMBL" id="KV453842">
    <property type="protein sequence ID" value="ODV90137.1"/>
    <property type="molecule type" value="Genomic_DNA"/>
</dbReference>
<keyword evidence="2" id="KW-0479">Metal-binding</keyword>
<evidence type="ECO:0000259" key="9">
    <source>
        <dbReference type="PROSITE" id="PS50157"/>
    </source>
</evidence>
<evidence type="ECO:0000256" key="1">
    <source>
        <dbReference type="ARBA" id="ARBA00004123"/>
    </source>
</evidence>
<feature type="domain" description="C2H2-type" evidence="9">
    <location>
        <begin position="135"/>
        <end position="162"/>
    </location>
</feature>
<evidence type="ECO:0000256" key="6">
    <source>
        <dbReference type="ARBA" id="ARBA00023242"/>
    </source>
</evidence>
<feature type="region of interest" description="Disordered" evidence="8">
    <location>
        <begin position="323"/>
        <end position="342"/>
    </location>
</feature>
<evidence type="ECO:0000256" key="5">
    <source>
        <dbReference type="ARBA" id="ARBA00022833"/>
    </source>
</evidence>
<dbReference type="PANTHER" id="PTHR24394:SF29">
    <property type="entry name" value="MYONEURIN"/>
    <property type="match status" value="1"/>
</dbReference>
<dbReference type="InterPro" id="IPR036236">
    <property type="entry name" value="Znf_C2H2_sf"/>
</dbReference>
<protein>
    <recommendedName>
        <fullName evidence="9">C2H2-type domain-containing protein</fullName>
    </recommendedName>
</protein>
<dbReference type="Gene3D" id="3.30.160.60">
    <property type="entry name" value="Classic Zinc Finger"/>
    <property type="match status" value="1"/>
</dbReference>
<dbReference type="Pfam" id="PF00096">
    <property type="entry name" value="zf-C2H2"/>
    <property type="match status" value="1"/>
</dbReference>
<keyword evidence="4 7" id="KW-0863">Zinc-finger</keyword>
<evidence type="ECO:0000313" key="11">
    <source>
        <dbReference type="Proteomes" id="UP000095023"/>
    </source>
</evidence>
<dbReference type="SMART" id="SM00355">
    <property type="entry name" value="ZnF_C2H2"/>
    <property type="match status" value="2"/>
</dbReference>
<evidence type="ECO:0000256" key="3">
    <source>
        <dbReference type="ARBA" id="ARBA00022737"/>
    </source>
</evidence>
<dbReference type="PANTHER" id="PTHR24394">
    <property type="entry name" value="ZINC FINGER PROTEIN"/>
    <property type="match status" value="1"/>
</dbReference>
<accession>A0A1E4TEK9</accession>
<dbReference type="InterPro" id="IPR013087">
    <property type="entry name" value="Znf_C2H2_type"/>
</dbReference>
<evidence type="ECO:0000256" key="2">
    <source>
        <dbReference type="ARBA" id="ARBA00022723"/>
    </source>
</evidence>
<keyword evidence="11" id="KW-1185">Reference proteome</keyword>
<evidence type="ECO:0000256" key="4">
    <source>
        <dbReference type="ARBA" id="ARBA00022771"/>
    </source>
</evidence>
<evidence type="ECO:0000313" key="10">
    <source>
        <dbReference type="EMBL" id="ODV90137.1"/>
    </source>
</evidence>
<sequence length="342" mass="36666">MPLHSLLSADPAIPGVPLPGIGASSSVSSFPSVSPTTPAPLTVPDASAERIDTATPRLASNRPATSELESDEVKRRKHTEQSAAADTDMTRNFPGVLFKQVSPVGNRKQCPECFGYFVDLDTHRQSHLDDKKRSYICKVCERGFARPNDLARHNRVHQDSASFVCPFRAKDPTCHLTGEFSRVDTYKNHLRAWHFKYPPSTRRKDRQNCWGRCAGCGEYFNNPDIWITVHIDMHNCPALNSQNHATNTSMTAPQAPGSISMSGSAPTPIPTGNMPIAAPAAINVSGSVSSAVPAPVTTMIPGLNHSPAGGASTYPAVSANAARDKDLSSSSASALTHQNTSL</sequence>
<dbReference type="GO" id="GO:0008270">
    <property type="term" value="F:zinc ion binding"/>
    <property type="evidence" value="ECO:0007669"/>
    <property type="project" value="UniProtKB-KW"/>
</dbReference>
<evidence type="ECO:0000256" key="8">
    <source>
        <dbReference type="SAM" id="MobiDB-lite"/>
    </source>
</evidence>
<dbReference type="GO" id="GO:0000981">
    <property type="term" value="F:DNA-binding transcription factor activity, RNA polymerase II-specific"/>
    <property type="evidence" value="ECO:0007669"/>
    <property type="project" value="TreeGrafter"/>
</dbReference>
<feature type="region of interest" description="Disordered" evidence="8">
    <location>
        <begin position="24"/>
        <end position="84"/>
    </location>
</feature>
<proteinExistence type="predicted"/>
<comment type="subcellular location">
    <subcellularLocation>
        <location evidence="1">Nucleus</location>
    </subcellularLocation>
</comment>
<dbReference type="PROSITE" id="PS50157">
    <property type="entry name" value="ZINC_FINGER_C2H2_2"/>
    <property type="match status" value="1"/>
</dbReference>
<name>A0A1E4TEK9_9ASCO</name>